<sequence>MFQVPLDNKDLVLGYLSGKTQRTLFYTYTVRK</sequence>
<name>A0A291LRR2_9ROSI</name>
<keyword evidence="1" id="KW-0934">Plastid</keyword>
<accession>A0A291LRR2</accession>
<dbReference type="AlphaFoldDB" id="A0A291LRR2"/>
<keyword evidence="1" id="KW-0648">Protein biosynthesis</keyword>
<gene>
    <name evidence="1" type="primary">infA</name>
</gene>
<reference evidence="1" key="1">
    <citation type="submission" date="2017-05" db="EMBL/GenBank/DDBJ databases">
        <title>The complete chloroplast genome sequence of Plukenetia volubilis.</title>
        <authorList>
            <person name="Hu X.-D."/>
            <person name="Pan B.-Z."/>
            <person name="Xu Z.-F."/>
        </authorList>
    </citation>
    <scope>NUCLEOTIDE SEQUENCE</scope>
</reference>
<dbReference type="GO" id="GO:0003743">
    <property type="term" value="F:translation initiation factor activity"/>
    <property type="evidence" value="ECO:0007669"/>
    <property type="project" value="UniProtKB-KW"/>
</dbReference>
<proteinExistence type="predicted"/>
<dbReference type="EMBL" id="MF062253">
    <property type="protein sequence ID" value="ATI24786.1"/>
    <property type="molecule type" value="Genomic_DNA"/>
</dbReference>
<organism evidence="1">
    <name type="scientific">Plukenetia volubilis</name>
    <dbReference type="NCBI Taxonomy" id="316893"/>
    <lineage>
        <taxon>Eukaryota</taxon>
        <taxon>Viridiplantae</taxon>
        <taxon>Streptophyta</taxon>
        <taxon>Embryophyta</taxon>
        <taxon>Tracheophyta</taxon>
        <taxon>Spermatophyta</taxon>
        <taxon>Magnoliopsida</taxon>
        <taxon>eudicotyledons</taxon>
        <taxon>Gunneridae</taxon>
        <taxon>Pentapetalae</taxon>
        <taxon>rosids</taxon>
        <taxon>fabids</taxon>
        <taxon>Malpighiales</taxon>
        <taxon>Euphorbiaceae</taxon>
        <taxon>Acalyphoideae</taxon>
        <taxon>Plukenetieae</taxon>
        <taxon>Plukenetia</taxon>
    </lineage>
</organism>
<protein>
    <submittedName>
        <fullName evidence="1">Translational initiation factor 1</fullName>
    </submittedName>
</protein>
<geneLocation type="plastid" evidence="1"/>
<keyword evidence="1" id="KW-0396">Initiation factor</keyword>
<evidence type="ECO:0000313" key="1">
    <source>
        <dbReference type="EMBL" id="ATI24786.1"/>
    </source>
</evidence>